<protein>
    <recommendedName>
        <fullName evidence="8">Cytosine-specific methyltransferase</fullName>
        <ecNumber evidence="8">2.1.1.37</ecNumber>
    </recommendedName>
</protein>
<dbReference type="GO" id="GO:0044027">
    <property type="term" value="P:negative regulation of gene expression via chromosomal CpG island methylation"/>
    <property type="evidence" value="ECO:0007669"/>
    <property type="project" value="TreeGrafter"/>
</dbReference>
<dbReference type="EMBL" id="FOXF01000018">
    <property type="protein sequence ID" value="SFP37110.1"/>
    <property type="molecule type" value="Genomic_DNA"/>
</dbReference>
<comment type="similarity">
    <text evidence="6 7">Belongs to the class I-like SAM-binding methyltransferase superfamily. C5-methyltransferase family.</text>
</comment>
<dbReference type="PROSITE" id="PS51679">
    <property type="entry name" value="SAM_MT_C5"/>
    <property type="match status" value="1"/>
</dbReference>
<dbReference type="AlphaFoldDB" id="A0A662ZH60"/>
<reference evidence="10 11" key="1">
    <citation type="submission" date="2016-10" db="EMBL/GenBank/DDBJ databases">
        <authorList>
            <person name="Varghese N."/>
            <person name="Submissions S."/>
        </authorList>
    </citation>
    <scope>NUCLEOTIDE SEQUENCE [LARGE SCALE GENOMIC DNA]</scope>
    <source>
        <strain evidence="10 11">DSM 1361</strain>
    </source>
</reference>
<dbReference type="GO" id="GO:0032259">
    <property type="term" value="P:methylation"/>
    <property type="evidence" value="ECO:0007669"/>
    <property type="project" value="UniProtKB-KW"/>
</dbReference>
<dbReference type="GO" id="GO:0003886">
    <property type="term" value="F:DNA (cytosine-5-)-methyltransferase activity"/>
    <property type="evidence" value="ECO:0007669"/>
    <property type="project" value="UniProtKB-EC"/>
</dbReference>
<dbReference type="InterPro" id="IPR050390">
    <property type="entry name" value="C5-Methyltransferase"/>
</dbReference>
<dbReference type="PROSITE" id="PS00094">
    <property type="entry name" value="C5_MTASE_1"/>
    <property type="match status" value="1"/>
</dbReference>
<dbReference type="RefSeq" id="WP_093141919.1">
    <property type="nucleotide sequence ID" value="NZ_FOXF01000018.1"/>
</dbReference>
<dbReference type="Proteomes" id="UP000243745">
    <property type="component" value="Unassembled WGS sequence"/>
</dbReference>
<evidence type="ECO:0000256" key="3">
    <source>
        <dbReference type="ARBA" id="ARBA00022691"/>
    </source>
</evidence>
<dbReference type="EC" id="2.1.1.37" evidence="8"/>
<dbReference type="GO" id="GO:0009307">
    <property type="term" value="P:DNA restriction-modification system"/>
    <property type="evidence" value="ECO:0007669"/>
    <property type="project" value="UniProtKB-KW"/>
</dbReference>
<feature type="active site" evidence="6">
    <location>
        <position position="198"/>
    </location>
</feature>
<dbReference type="Gene3D" id="3.40.50.150">
    <property type="entry name" value="Vaccinia Virus protein VP39"/>
    <property type="match status" value="1"/>
</dbReference>
<evidence type="ECO:0000256" key="2">
    <source>
        <dbReference type="ARBA" id="ARBA00022679"/>
    </source>
</evidence>
<dbReference type="PRINTS" id="PR00105">
    <property type="entry name" value="C5METTRFRASE"/>
</dbReference>
<dbReference type="Gene3D" id="1.10.260.40">
    <property type="entry name" value="lambda repressor-like DNA-binding domains"/>
    <property type="match status" value="1"/>
</dbReference>
<comment type="catalytic activity">
    <reaction evidence="5 8">
        <text>a 2'-deoxycytidine in DNA + S-adenosyl-L-methionine = a 5-methyl-2'-deoxycytidine in DNA + S-adenosyl-L-homocysteine + H(+)</text>
        <dbReference type="Rhea" id="RHEA:13681"/>
        <dbReference type="Rhea" id="RHEA-COMP:11369"/>
        <dbReference type="Rhea" id="RHEA-COMP:11370"/>
        <dbReference type="ChEBI" id="CHEBI:15378"/>
        <dbReference type="ChEBI" id="CHEBI:57856"/>
        <dbReference type="ChEBI" id="CHEBI:59789"/>
        <dbReference type="ChEBI" id="CHEBI:85452"/>
        <dbReference type="ChEBI" id="CHEBI:85454"/>
        <dbReference type="EC" id="2.1.1.37"/>
    </reaction>
</comment>
<dbReference type="GO" id="GO:0003677">
    <property type="term" value="F:DNA binding"/>
    <property type="evidence" value="ECO:0007669"/>
    <property type="project" value="InterPro"/>
</dbReference>
<keyword evidence="1 6" id="KW-0489">Methyltransferase</keyword>
<evidence type="ECO:0000256" key="8">
    <source>
        <dbReference type="RuleBase" id="RU000417"/>
    </source>
</evidence>
<dbReference type="PROSITE" id="PS50943">
    <property type="entry name" value="HTH_CROC1"/>
    <property type="match status" value="1"/>
</dbReference>
<dbReference type="NCBIfam" id="TIGR00675">
    <property type="entry name" value="dcm"/>
    <property type="match status" value="1"/>
</dbReference>
<dbReference type="SMART" id="SM00530">
    <property type="entry name" value="HTH_XRE"/>
    <property type="match status" value="1"/>
</dbReference>
<dbReference type="InterPro" id="IPR001525">
    <property type="entry name" value="C5_MeTfrase"/>
</dbReference>
<evidence type="ECO:0000256" key="1">
    <source>
        <dbReference type="ARBA" id="ARBA00022603"/>
    </source>
</evidence>
<dbReference type="Gene3D" id="3.90.120.10">
    <property type="entry name" value="DNA Methylase, subunit A, domain 2"/>
    <property type="match status" value="1"/>
</dbReference>
<evidence type="ECO:0000313" key="10">
    <source>
        <dbReference type="EMBL" id="SFP37110.1"/>
    </source>
</evidence>
<dbReference type="Pfam" id="PF00145">
    <property type="entry name" value="DNA_methylase"/>
    <property type="match status" value="1"/>
</dbReference>
<dbReference type="InterPro" id="IPR029063">
    <property type="entry name" value="SAM-dependent_MTases_sf"/>
</dbReference>
<dbReference type="SUPFAM" id="SSF53335">
    <property type="entry name" value="S-adenosyl-L-methionine-dependent methyltransferases"/>
    <property type="match status" value="1"/>
</dbReference>
<dbReference type="PANTHER" id="PTHR10629">
    <property type="entry name" value="CYTOSINE-SPECIFIC METHYLTRANSFERASE"/>
    <property type="match status" value="1"/>
</dbReference>
<proteinExistence type="inferred from homology"/>
<evidence type="ECO:0000256" key="5">
    <source>
        <dbReference type="ARBA" id="ARBA00047422"/>
    </source>
</evidence>
<name>A0A662ZH60_9GAMM</name>
<keyword evidence="3 6" id="KW-0949">S-adenosyl-L-methionine</keyword>
<dbReference type="SUPFAM" id="SSF47413">
    <property type="entry name" value="lambda repressor-like DNA-binding domains"/>
    <property type="match status" value="1"/>
</dbReference>
<dbReference type="Pfam" id="PF01381">
    <property type="entry name" value="HTH_3"/>
    <property type="match status" value="1"/>
</dbReference>
<dbReference type="PANTHER" id="PTHR10629:SF52">
    <property type="entry name" value="DNA (CYTOSINE-5)-METHYLTRANSFERASE 1"/>
    <property type="match status" value="1"/>
</dbReference>
<evidence type="ECO:0000313" key="11">
    <source>
        <dbReference type="Proteomes" id="UP000243745"/>
    </source>
</evidence>
<feature type="domain" description="HTH cro/C1-type" evidence="9">
    <location>
        <begin position="9"/>
        <end position="64"/>
    </location>
</feature>
<dbReference type="CDD" id="cd00093">
    <property type="entry name" value="HTH_XRE"/>
    <property type="match status" value="1"/>
</dbReference>
<dbReference type="InterPro" id="IPR001387">
    <property type="entry name" value="Cro/C1-type_HTH"/>
</dbReference>
<evidence type="ECO:0000256" key="6">
    <source>
        <dbReference type="PROSITE-ProRule" id="PRU01016"/>
    </source>
</evidence>
<sequence>MQNSVGEFIKERREALNMSLKKLGDACGISDSELLKIESGQRKTPNWTTLCRIARVAGFHPFELMLKAGYINEADINPSFKLKNLNRLSIQDLDLIQSVIDAQVEKNAKKLANTTVFRMGELFCGPGGLAWGATNAHIENSEYRIVHAWANDYDRDTCNTYTKNICPDNPNSVFCEDVHTLNIEKLGDIDAFSFGFPCNDFSVVGEQKGFDGTFGPLYTYGIKVLKRYQPLWFLAENVGGIQSANEGGAFAKIKEDMIACGYRIYPNLYKFEEYGIPQARHRVIIVGIRNDLPFEFKIPSPAPYAKVDNSCKTAIEIPPIPENAANNERTRMSEQVVKRLEFIKPGQNAFTADLPKELQLNIKGARISQIYKRLDPDKPAYTVTGSGGGGTHIYHWSDPRALTNRERARLQTFQDDYVFEGSKESVRRQIGMAVPCRGAQIIYEAILRTFAQIEYESVEANIEE</sequence>
<gene>
    <name evidence="10" type="ORF">SAMN02910344_01212</name>
</gene>
<dbReference type="InterPro" id="IPR018117">
    <property type="entry name" value="C5_DNA_meth_AS"/>
</dbReference>
<accession>A0A662ZH60</accession>
<keyword evidence="4" id="KW-0680">Restriction system</keyword>
<keyword evidence="11" id="KW-1185">Reference proteome</keyword>
<organism evidence="10 11">
    <name type="scientific">Ruminobacter amylophilus</name>
    <dbReference type="NCBI Taxonomy" id="867"/>
    <lineage>
        <taxon>Bacteria</taxon>
        <taxon>Pseudomonadati</taxon>
        <taxon>Pseudomonadota</taxon>
        <taxon>Gammaproteobacteria</taxon>
        <taxon>Aeromonadales</taxon>
        <taxon>Succinivibrionaceae</taxon>
        <taxon>Ruminobacter</taxon>
    </lineage>
</organism>
<dbReference type="InterPro" id="IPR010982">
    <property type="entry name" value="Lambda_DNA-bd_dom_sf"/>
</dbReference>
<keyword evidence="2 6" id="KW-0808">Transferase</keyword>
<evidence type="ECO:0000259" key="9">
    <source>
        <dbReference type="PROSITE" id="PS50943"/>
    </source>
</evidence>
<dbReference type="OrthoDB" id="9813719at2"/>
<evidence type="ECO:0000256" key="4">
    <source>
        <dbReference type="ARBA" id="ARBA00022747"/>
    </source>
</evidence>
<evidence type="ECO:0000256" key="7">
    <source>
        <dbReference type="RuleBase" id="RU000416"/>
    </source>
</evidence>